<evidence type="ECO:0000313" key="7">
    <source>
        <dbReference type="Proteomes" id="UP000310574"/>
    </source>
</evidence>
<dbReference type="Pfam" id="PF13657">
    <property type="entry name" value="Couple_hipA"/>
    <property type="match status" value="1"/>
</dbReference>
<dbReference type="InterPro" id="IPR017508">
    <property type="entry name" value="HipA_N1"/>
</dbReference>
<evidence type="ECO:0000313" key="6">
    <source>
        <dbReference type="EMBL" id="THF30483.1"/>
    </source>
</evidence>
<evidence type="ECO:0000259" key="5">
    <source>
        <dbReference type="Pfam" id="PF13657"/>
    </source>
</evidence>
<gene>
    <name evidence="6" type="ORF">E5170_14895</name>
</gene>
<name>A0AAQ2DAW9_9PSED</name>
<keyword evidence="3" id="KW-0418">Kinase</keyword>
<organism evidence="6 7">
    <name type="scientific">Pseudomonas atacamensis</name>
    <dbReference type="NCBI Taxonomy" id="2565368"/>
    <lineage>
        <taxon>Bacteria</taxon>
        <taxon>Pseudomonadati</taxon>
        <taxon>Pseudomonadota</taxon>
        <taxon>Gammaproteobacteria</taxon>
        <taxon>Pseudomonadales</taxon>
        <taxon>Pseudomonadaceae</taxon>
        <taxon>Pseudomonas</taxon>
    </lineage>
</organism>
<dbReference type="PANTHER" id="PTHR37419:SF1">
    <property type="entry name" value="SERINE_THREONINE-PROTEIN KINASE TOXIN HIPA"/>
    <property type="match status" value="1"/>
</dbReference>
<dbReference type="AlphaFoldDB" id="A0AAQ2DAW9"/>
<dbReference type="RefSeq" id="WP_136493093.1">
    <property type="nucleotide sequence ID" value="NZ_CP077081.1"/>
</dbReference>
<keyword evidence="2" id="KW-0808">Transferase</keyword>
<dbReference type="EMBL" id="SSBS01000004">
    <property type="protein sequence ID" value="THF30483.1"/>
    <property type="molecule type" value="Genomic_DNA"/>
</dbReference>
<reference evidence="6 7" key="1">
    <citation type="submission" date="2019-04" db="EMBL/GenBank/DDBJ databases">
        <title>Draft genome sequence of Pseudomonas sp. M7D1 isolated from rhizosphere of plant the flowery desert.</title>
        <authorList>
            <person name="Poblete-Morales M."/>
            <person name="Plaza N."/>
            <person name="Corsini G."/>
            <person name="Silva E."/>
        </authorList>
    </citation>
    <scope>NUCLEOTIDE SEQUENCE [LARGE SCALE GENOMIC DNA]</scope>
    <source>
        <strain evidence="6 7">M7D1</strain>
    </source>
</reference>
<evidence type="ECO:0000256" key="3">
    <source>
        <dbReference type="ARBA" id="ARBA00022777"/>
    </source>
</evidence>
<dbReference type="InterPro" id="IPR012893">
    <property type="entry name" value="HipA-like_C"/>
</dbReference>
<feature type="domain" description="HipA-like C-terminal" evidence="4">
    <location>
        <begin position="140"/>
        <end position="376"/>
    </location>
</feature>
<evidence type="ECO:0000259" key="4">
    <source>
        <dbReference type="Pfam" id="PF07804"/>
    </source>
</evidence>
<evidence type="ECO:0000256" key="2">
    <source>
        <dbReference type="ARBA" id="ARBA00022679"/>
    </source>
</evidence>
<dbReference type="Gene3D" id="1.10.1070.20">
    <property type="match status" value="1"/>
</dbReference>
<dbReference type="Proteomes" id="UP000310574">
    <property type="component" value="Unassembled WGS sequence"/>
</dbReference>
<proteinExistence type="inferred from homology"/>
<protein>
    <submittedName>
        <fullName evidence="6">Type II toxin-antitoxin system HipA family toxin</fullName>
    </submittedName>
</protein>
<feature type="domain" description="HipA N-terminal subdomain 1" evidence="5">
    <location>
        <begin position="7"/>
        <end position="100"/>
    </location>
</feature>
<comment type="similarity">
    <text evidence="1">Belongs to the HipA Ser/Thr kinase family.</text>
</comment>
<sequence length="428" mass="47965">MSKVKRLNVMTPQGHSGELSKGSQFSFAYQSASPLREVSLVMPYDPTPSVSSVLQPIFDMNVPEGYLADQIKRRMAKHMQVDEMRLLSVIGGNQIGRLTYENPVEPSNSVRAQVGLQEILSADTSQHVFGFLVETYFESGISGVQPKVLVPDLDKLTGSRKTVISSDLIVKSGAEEYEHLAQNEFLCLEAARLAGLYTPPFWLSDNGELFVMERFDLTASDRLGFEDMAVLLGLNKDPHDNYKYSQSYETLAAVIRQVCRHADPIRELERFFSSVCLSVMVRNGDAHLKNFGVTYTHPAATETVQLAPVYDVTTTTVYENYNPRTGQSLVDRTLAIKMNKAKAYPDRQQLIEFGRKHCAVDKPTLIVDRIAEAMSQALLIHRPRIDVELFARMQREWDTGRMVALNDSVGSGLKRHPLSSGRKEKADK</sequence>
<evidence type="ECO:0000256" key="1">
    <source>
        <dbReference type="ARBA" id="ARBA00010164"/>
    </source>
</evidence>
<dbReference type="GO" id="GO:0004674">
    <property type="term" value="F:protein serine/threonine kinase activity"/>
    <property type="evidence" value="ECO:0007669"/>
    <property type="project" value="TreeGrafter"/>
</dbReference>
<dbReference type="Pfam" id="PF07804">
    <property type="entry name" value="HipA_C"/>
    <property type="match status" value="1"/>
</dbReference>
<dbReference type="GO" id="GO:0005829">
    <property type="term" value="C:cytosol"/>
    <property type="evidence" value="ECO:0007669"/>
    <property type="project" value="TreeGrafter"/>
</dbReference>
<dbReference type="PANTHER" id="PTHR37419">
    <property type="entry name" value="SERINE/THREONINE-PROTEIN KINASE TOXIN HIPA"/>
    <property type="match status" value="1"/>
</dbReference>
<dbReference type="InterPro" id="IPR052028">
    <property type="entry name" value="HipA_Ser/Thr_kinase"/>
</dbReference>
<comment type="caution">
    <text evidence="6">The sequence shown here is derived from an EMBL/GenBank/DDBJ whole genome shotgun (WGS) entry which is preliminary data.</text>
</comment>
<accession>A0AAQ2DAW9</accession>